<feature type="compositionally biased region" description="Low complexity" evidence="1">
    <location>
        <begin position="436"/>
        <end position="461"/>
    </location>
</feature>
<dbReference type="InterPro" id="IPR036034">
    <property type="entry name" value="PDZ_sf"/>
</dbReference>
<accession>A0A1V9X779</accession>
<feature type="region of interest" description="Disordered" evidence="1">
    <location>
        <begin position="336"/>
        <end position="414"/>
    </location>
</feature>
<feature type="compositionally biased region" description="Pro residues" evidence="1">
    <location>
        <begin position="780"/>
        <end position="789"/>
    </location>
</feature>
<dbReference type="Gene3D" id="2.30.42.10">
    <property type="match status" value="2"/>
</dbReference>
<dbReference type="SUPFAM" id="SSF50156">
    <property type="entry name" value="PDZ domain-like"/>
    <property type="match status" value="2"/>
</dbReference>
<name>A0A1V9X779_9ACAR</name>
<feature type="compositionally biased region" description="Pro residues" evidence="1">
    <location>
        <begin position="815"/>
        <end position="826"/>
    </location>
</feature>
<dbReference type="InParanoid" id="A0A1V9X779"/>
<evidence type="ECO:0000259" key="2">
    <source>
        <dbReference type="PROSITE" id="PS50106"/>
    </source>
</evidence>
<dbReference type="PROSITE" id="PS50106">
    <property type="entry name" value="PDZ"/>
    <property type="match status" value="2"/>
</dbReference>
<dbReference type="PANTHER" id="PTHR11324:SF16">
    <property type="entry name" value="PDZ DOMAIN-CONTAINING PROTEIN 2"/>
    <property type="match status" value="1"/>
</dbReference>
<dbReference type="InterPro" id="IPR001478">
    <property type="entry name" value="PDZ"/>
</dbReference>
<feature type="domain" description="PDZ" evidence="2">
    <location>
        <begin position="931"/>
        <end position="1016"/>
    </location>
</feature>
<feature type="compositionally biased region" description="Low complexity" evidence="1">
    <location>
        <begin position="869"/>
        <end position="889"/>
    </location>
</feature>
<sequence>MSTPSMNARRDYFSDGEIAQLKPGVCCIHAPIRRERLSVLVRPLFRAILQTDDSAPPTLGLRVCAPADVSWPTRYALVNSVQARQPLEPPLKPPLQPPVQPPVQPFNVNNSACHDVAAIIAAMPMSLTWFGSTTIIGQWPLLLPMAAAQTTLTTSSEDGKKFDVQVRRGRWTCQRIRNCRRRRRLCALATNGQIGQGCLQICQKHYLTSFQRQRPELRGRTSANLHHLQHLRFGRQSSAVATNNGCNLLTDGRSAVATQSTIRAAVNCRPSAAGPSELSAQVDLFPSAEVAQKSSSALQQEFALVPVQAPEECKDYDDVQLPPAREETGAGLQALAEENEDTPTSKPAESDTKEPQHLSENAEKSEDAKMLTTAVRYNGGSNGTSASRLPPDGHEFSSNFADEATPLDIGTGRGGWKDSFRGHKSMSVDDSGVFCSTPSSDESPSPTHKSPSPSFSTSPTQPENPLIANQYQSPINGDRRGSASSVYSKFREASQKRYCGLLMSMLEPSSEPKPKLKGLVVSKSVPPAPASSKMLPVIVTSLTVESAPVVAQRAQRAQTAQSPRPLLEHRSSAPTGSTYRKSFGLNEVHDWNTPSRPALPLPENGSATQEVAPPKGELIERYLSSYSSQDSSTSIQDDVCDMSRARNGRSGSFANIATLKDAELFTRCSINETRSKWQSMEFQYGGPSVPGQNGLMGPPPVPPRPASRQLDQRSSSGYGSTGMKSAKSEASLNSISLINGSVETDSVSGPQNFRALAAKWEQRSAQDTAPPIPARKLSDPRPPVGPAPKPVSRVSVSSQNGAPMFSDRTDSVGPPMVPPTGPPPTAPLAFPTTSPAPARPAPRSTSDPKKTFEEVQRPLKGVEHRRFSSIDSNDSGNSSTSNREQYSSLTSLASTTSSLISPQDLQQLIDDANQALAEEEGGRGEAHDVYVVVLHKDSPTSGAGITLAGGSDYEAKEITVHKVITSSAADRDGRIRRGDRVLSINGRPLKGATHREALDILKSPRPEVVLVLSREPSGRGSSGARSSLSRASSVSSVLDVIDEPSCDGPLPTFEGATVIVLEKDKVGLGFTLQGGKDSPLGNRALTINRIFSCGAAERDGRLQPGDELLAINQTVTTNMTRTEAWNFLKKLPEGRISFTVRQPQQQARS</sequence>
<dbReference type="PANTHER" id="PTHR11324">
    <property type="entry name" value="IL16-RELATED"/>
    <property type="match status" value="1"/>
</dbReference>
<dbReference type="Pfam" id="PF00595">
    <property type="entry name" value="PDZ"/>
    <property type="match status" value="2"/>
</dbReference>
<feature type="region of interest" description="Disordered" evidence="1">
    <location>
        <begin position="759"/>
        <end position="889"/>
    </location>
</feature>
<feature type="region of interest" description="Disordered" evidence="1">
    <location>
        <begin position="431"/>
        <end position="482"/>
    </location>
</feature>
<dbReference type="EMBL" id="MNPL01021044">
    <property type="protein sequence ID" value="OQR69445.1"/>
    <property type="molecule type" value="Genomic_DNA"/>
</dbReference>
<reference evidence="3 4" key="1">
    <citation type="journal article" date="2017" name="Gigascience">
        <title>Draft genome of the honey bee ectoparasitic mite, Tropilaelaps mercedesae, is shaped by the parasitic life history.</title>
        <authorList>
            <person name="Dong X."/>
            <person name="Armstrong S.D."/>
            <person name="Xia D."/>
            <person name="Makepeace B.L."/>
            <person name="Darby A.C."/>
            <person name="Kadowaki T."/>
        </authorList>
    </citation>
    <scope>NUCLEOTIDE SEQUENCE [LARGE SCALE GENOMIC DNA]</scope>
    <source>
        <strain evidence="3">Wuxi-XJTLU</strain>
    </source>
</reference>
<dbReference type="OrthoDB" id="42382at2759"/>
<feature type="region of interest" description="Disordered" evidence="1">
    <location>
        <begin position="554"/>
        <end position="611"/>
    </location>
</feature>
<feature type="compositionally biased region" description="Low complexity" evidence="1">
    <location>
        <begin position="827"/>
        <end position="845"/>
    </location>
</feature>
<feature type="compositionally biased region" description="Basic and acidic residues" evidence="1">
    <location>
        <begin position="846"/>
        <end position="868"/>
    </location>
</feature>
<keyword evidence="4" id="KW-1185">Reference proteome</keyword>
<evidence type="ECO:0000313" key="3">
    <source>
        <dbReference type="EMBL" id="OQR69445.1"/>
    </source>
</evidence>
<dbReference type="SMART" id="SM00228">
    <property type="entry name" value="PDZ"/>
    <property type="match status" value="2"/>
</dbReference>
<feature type="domain" description="PDZ" evidence="2">
    <location>
        <begin position="1058"/>
        <end position="1130"/>
    </location>
</feature>
<gene>
    <name evidence="3" type="ORF">BIW11_04373</name>
</gene>
<organism evidence="3 4">
    <name type="scientific">Tropilaelaps mercedesae</name>
    <dbReference type="NCBI Taxonomy" id="418985"/>
    <lineage>
        <taxon>Eukaryota</taxon>
        <taxon>Metazoa</taxon>
        <taxon>Ecdysozoa</taxon>
        <taxon>Arthropoda</taxon>
        <taxon>Chelicerata</taxon>
        <taxon>Arachnida</taxon>
        <taxon>Acari</taxon>
        <taxon>Parasitiformes</taxon>
        <taxon>Mesostigmata</taxon>
        <taxon>Gamasina</taxon>
        <taxon>Dermanyssoidea</taxon>
        <taxon>Laelapidae</taxon>
        <taxon>Tropilaelaps</taxon>
    </lineage>
</organism>
<protein>
    <recommendedName>
        <fullName evidence="2">PDZ domain-containing protein</fullName>
    </recommendedName>
</protein>
<proteinExistence type="predicted"/>
<dbReference type="AlphaFoldDB" id="A0A1V9X779"/>
<feature type="compositionally biased region" description="Basic and acidic residues" evidence="1">
    <location>
        <begin position="348"/>
        <end position="369"/>
    </location>
</feature>
<feature type="region of interest" description="Disordered" evidence="1">
    <location>
        <begin position="682"/>
        <end position="726"/>
    </location>
</feature>
<comment type="caution">
    <text evidence="3">The sequence shown here is derived from an EMBL/GenBank/DDBJ whole genome shotgun (WGS) entry which is preliminary data.</text>
</comment>
<evidence type="ECO:0000256" key="1">
    <source>
        <dbReference type="SAM" id="MobiDB-lite"/>
    </source>
</evidence>
<dbReference type="Proteomes" id="UP000192247">
    <property type="component" value="Unassembled WGS sequence"/>
</dbReference>
<feature type="compositionally biased region" description="Low complexity" evidence="1">
    <location>
        <begin position="554"/>
        <end position="565"/>
    </location>
</feature>
<dbReference type="STRING" id="418985.A0A1V9X779"/>
<evidence type="ECO:0000313" key="4">
    <source>
        <dbReference type="Proteomes" id="UP000192247"/>
    </source>
</evidence>